<dbReference type="PANTHER" id="PTHR37478">
    <property type="match status" value="1"/>
</dbReference>
<dbReference type="InterPro" id="IPR013324">
    <property type="entry name" value="RNA_pol_sigma_r3/r4-like"/>
</dbReference>
<organism evidence="2 3">
    <name type="scientific">Geothermobacter ehrlichii</name>
    <dbReference type="NCBI Taxonomy" id="213224"/>
    <lineage>
        <taxon>Bacteria</taxon>
        <taxon>Pseudomonadati</taxon>
        <taxon>Thermodesulfobacteriota</taxon>
        <taxon>Desulfuromonadia</taxon>
        <taxon>Desulfuromonadales</taxon>
        <taxon>Geothermobacteraceae</taxon>
        <taxon>Geothermobacter</taxon>
    </lineage>
</organism>
<comment type="caution">
    <text evidence="2">The sequence shown here is derived from an EMBL/GenBank/DDBJ whole genome shotgun (WGS) entry which is preliminary data.</text>
</comment>
<evidence type="ECO:0000313" key="3">
    <source>
        <dbReference type="Proteomes" id="UP000324159"/>
    </source>
</evidence>
<dbReference type="InterPro" id="IPR002852">
    <property type="entry name" value="UPF0251"/>
</dbReference>
<dbReference type="PANTHER" id="PTHR37478:SF2">
    <property type="entry name" value="UPF0251 PROTEIN TK0562"/>
    <property type="match status" value="1"/>
</dbReference>
<dbReference type="SUPFAM" id="SSF88659">
    <property type="entry name" value="Sigma3 and sigma4 domains of RNA polymerase sigma factors"/>
    <property type="match status" value="1"/>
</dbReference>
<dbReference type="AlphaFoldDB" id="A0A5D3WMR8"/>
<dbReference type="InterPro" id="IPR036388">
    <property type="entry name" value="WH-like_DNA-bd_sf"/>
</dbReference>
<dbReference type="OrthoDB" id="280278at2"/>
<reference evidence="2 3" key="1">
    <citation type="submission" date="2019-07" db="EMBL/GenBank/DDBJ databases">
        <title>Genomic Encyclopedia of Type Strains, Phase IV (KMG-IV): sequencing the most valuable type-strain genomes for metagenomic binning, comparative biology and taxonomic classification.</title>
        <authorList>
            <person name="Goeker M."/>
        </authorList>
    </citation>
    <scope>NUCLEOTIDE SEQUENCE [LARGE SCALE GENOMIC DNA]</scope>
    <source>
        <strain evidence="2 3">SS015</strain>
    </source>
</reference>
<keyword evidence="3" id="KW-1185">Reference proteome</keyword>
<dbReference type="Proteomes" id="UP000324159">
    <property type="component" value="Unassembled WGS sequence"/>
</dbReference>
<sequence length="108" mass="11709">MTPRPRKPRNCCCVRQEFGSLIFKPAGTPLKELETTTLYPDETEALHLCDSLGLTQQQAGERMGVSRGTVQRLVAGGRKKLIDALLEGRAVLLTAEEPGTSVESPAES</sequence>
<keyword evidence="2" id="KW-0238">DNA-binding</keyword>
<dbReference type="GO" id="GO:0003677">
    <property type="term" value="F:DNA binding"/>
    <property type="evidence" value="ECO:0007669"/>
    <property type="project" value="UniProtKB-KW"/>
</dbReference>
<dbReference type="EMBL" id="VNIB01000003">
    <property type="protein sequence ID" value="TYO99356.1"/>
    <property type="molecule type" value="Genomic_DNA"/>
</dbReference>
<dbReference type="Gene3D" id="1.10.10.10">
    <property type="entry name" value="Winged helix-like DNA-binding domain superfamily/Winged helix DNA-binding domain"/>
    <property type="match status" value="1"/>
</dbReference>
<protein>
    <submittedName>
        <fullName evidence="2">Putative DNA-binding protein (UPF0251 family)</fullName>
    </submittedName>
</protein>
<name>A0A5D3WMR8_9BACT</name>
<dbReference type="RefSeq" id="WP_148895275.1">
    <property type="nucleotide sequence ID" value="NZ_VNIB01000003.1"/>
</dbReference>
<gene>
    <name evidence="2" type="ORF">EDC39_103202</name>
</gene>
<evidence type="ECO:0000313" key="2">
    <source>
        <dbReference type="EMBL" id="TYO99356.1"/>
    </source>
</evidence>
<dbReference type="Pfam" id="PF02001">
    <property type="entry name" value="DUF134"/>
    <property type="match status" value="1"/>
</dbReference>
<accession>A0A5D3WMR8</accession>
<comment type="similarity">
    <text evidence="1">Belongs to the UPF0251 family.</text>
</comment>
<evidence type="ECO:0000256" key="1">
    <source>
        <dbReference type="ARBA" id="ARBA00009350"/>
    </source>
</evidence>
<proteinExistence type="inferred from homology"/>